<proteinExistence type="predicted"/>
<dbReference type="AlphaFoldDB" id="A0A392QBT1"/>
<dbReference type="Proteomes" id="UP000265520">
    <property type="component" value="Unassembled WGS sequence"/>
</dbReference>
<reference evidence="1 2" key="1">
    <citation type="journal article" date="2018" name="Front. Plant Sci.">
        <title>Red Clover (Trifolium pratense) and Zigzag Clover (T. medium) - A Picture of Genomic Similarities and Differences.</title>
        <authorList>
            <person name="Dluhosova J."/>
            <person name="Istvanek J."/>
            <person name="Nedelnik J."/>
            <person name="Repkova J."/>
        </authorList>
    </citation>
    <scope>NUCLEOTIDE SEQUENCE [LARGE SCALE GENOMIC DNA]</scope>
    <source>
        <strain evidence="2">cv. 10/8</strain>
        <tissue evidence="1">Leaf</tissue>
    </source>
</reference>
<comment type="caution">
    <text evidence="1">The sequence shown here is derived from an EMBL/GenBank/DDBJ whole genome shotgun (WGS) entry which is preliminary data.</text>
</comment>
<feature type="non-terminal residue" evidence="1">
    <location>
        <position position="53"/>
    </location>
</feature>
<protein>
    <submittedName>
        <fullName evidence="1">Nucleolar complex-associated protein</fullName>
    </submittedName>
</protein>
<sequence length="53" mass="6090">MMFKKQQQILLPPDLPPEILDDDVEFPDDDVKLVNENHAYASLLSNFDTQSIT</sequence>
<keyword evidence="2" id="KW-1185">Reference proteome</keyword>
<evidence type="ECO:0000313" key="2">
    <source>
        <dbReference type="Proteomes" id="UP000265520"/>
    </source>
</evidence>
<organism evidence="1 2">
    <name type="scientific">Trifolium medium</name>
    <dbReference type="NCBI Taxonomy" id="97028"/>
    <lineage>
        <taxon>Eukaryota</taxon>
        <taxon>Viridiplantae</taxon>
        <taxon>Streptophyta</taxon>
        <taxon>Embryophyta</taxon>
        <taxon>Tracheophyta</taxon>
        <taxon>Spermatophyta</taxon>
        <taxon>Magnoliopsida</taxon>
        <taxon>eudicotyledons</taxon>
        <taxon>Gunneridae</taxon>
        <taxon>Pentapetalae</taxon>
        <taxon>rosids</taxon>
        <taxon>fabids</taxon>
        <taxon>Fabales</taxon>
        <taxon>Fabaceae</taxon>
        <taxon>Papilionoideae</taxon>
        <taxon>50 kb inversion clade</taxon>
        <taxon>NPAAA clade</taxon>
        <taxon>Hologalegina</taxon>
        <taxon>IRL clade</taxon>
        <taxon>Trifolieae</taxon>
        <taxon>Trifolium</taxon>
    </lineage>
</organism>
<dbReference type="EMBL" id="LXQA010125753">
    <property type="protein sequence ID" value="MCI21594.1"/>
    <property type="molecule type" value="Genomic_DNA"/>
</dbReference>
<name>A0A392QBT1_9FABA</name>
<evidence type="ECO:0000313" key="1">
    <source>
        <dbReference type="EMBL" id="MCI21594.1"/>
    </source>
</evidence>
<accession>A0A392QBT1</accession>